<keyword evidence="2" id="KW-1185">Reference proteome</keyword>
<accession>A0A392QVV4</accession>
<proteinExistence type="predicted"/>
<evidence type="ECO:0000313" key="2">
    <source>
        <dbReference type="Proteomes" id="UP000265520"/>
    </source>
</evidence>
<feature type="non-terminal residue" evidence="1">
    <location>
        <position position="117"/>
    </location>
</feature>
<sequence>MQFKDTNFLYLSLFPFTAPMIIGVVHPQVDPISVEITLLLLDLTIISENDRKFTSHSNADNLRTSFPPSGMNTSARFHRWYNDNSVVRFPLSSSNTLIIQGGDISQWFIDGSTTDAI</sequence>
<dbReference type="Proteomes" id="UP000265520">
    <property type="component" value="Unassembled WGS sequence"/>
</dbReference>
<comment type="caution">
    <text evidence="1">The sequence shown here is derived from an EMBL/GenBank/DDBJ whole genome shotgun (WGS) entry which is preliminary data.</text>
</comment>
<organism evidence="1 2">
    <name type="scientific">Trifolium medium</name>
    <dbReference type="NCBI Taxonomy" id="97028"/>
    <lineage>
        <taxon>Eukaryota</taxon>
        <taxon>Viridiplantae</taxon>
        <taxon>Streptophyta</taxon>
        <taxon>Embryophyta</taxon>
        <taxon>Tracheophyta</taxon>
        <taxon>Spermatophyta</taxon>
        <taxon>Magnoliopsida</taxon>
        <taxon>eudicotyledons</taxon>
        <taxon>Gunneridae</taxon>
        <taxon>Pentapetalae</taxon>
        <taxon>rosids</taxon>
        <taxon>fabids</taxon>
        <taxon>Fabales</taxon>
        <taxon>Fabaceae</taxon>
        <taxon>Papilionoideae</taxon>
        <taxon>50 kb inversion clade</taxon>
        <taxon>NPAAA clade</taxon>
        <taxon>Hologalegina</taxon>
        <taxon>IRL clade</taxon>
        <taxon>Trifolieae</taxon>
        <taxon>Trifolium</taxon>
    </lineage>
</organism>
<reference evidence="1 2" key="1">
    <citation type="journal article" date="2018" name="Front. Plant Sci.">
        <title>Red Clover (Trifolium pratense) and Zigzag Clover (T. medium) - A Picture of Genomic Similarities and Differences.</title>
        <authorList>
            <person name="Dluhosova J."/>
            <person name="Istvanek J."/>
            <person name="Nedelnik J."/>
            <person name="Repkova J."/>
        </authorList>
    </citation>
    <scope>NUCLEOTIDE SEQUENCE [LARGE SCALE GENOMIC DNA]</scope>
    <source>
        <strain evidence="2">cv. 10/8</strain>
        <tissue evidence="1">Leaf</tissue>
    </source>
</reference>
<name>A0A392QVV4_9FABA</name>
<dbReference type="EMBL" id="LXQA010166127">
    <property type="protein sequence ID" value="MCI28493.1"/>
    <property type="molecule type" value="Genomic_DNA"/>
</dbReference>
<dbReference type="AlphaFoldDB" id="A0A392QVV4"/>
<protein>
    <submittedName>
        <fullName evidence="1">Macro domain-containing protein XCC3184-like</fullName>
    </submittedName>
</protein>
<evidence type="ECO:0000313" key="1">
    <source>
        <dbReference type="EMBL" id="MCI28493.1"/>
    </source>
</evidence>